<evidence type="ECO:0000313" key="2">
    <source>
        <dbReference type="Proteomes" id="UP001184150"/>
    </source>
</evidence>
<gene>
    <name evidence="1" type="ORF">J2792_004306</name>
</gene>
<keyword evidence="2" id="KW-1185">Reference proteome</keyword>
<organism evidence="1 2">
    <name type="scientific">Novosphingobium capsulatum</name>
    <dbReference type="NCBI Taxonomy" id="13688"/>
    <lineage>
        <taxon>Bacteria</taxon>
        <taxon>Pseudomonadati</taxon>
        <taxon>Pseudomonadota</taxon>
        <taxon>Alphaproteobacteria</taxon>
        <taxon>Sphingomonadales</taxon>
        <taxon>Sphingomonadaceae</taxon>
        <taxon>Novosphingobium</taxon>
    </lineage>
</organism>
<dbReference type="EMBL" id="JAVDRD010000028">
    <property type="protein sequence ID" value="MDR6513412.1"/>
    <property type="molecule type" value="Genomic_DNA"/>
</dbReference>
<sequence length="87" mass="9991">MYQSRLIIPNKDARSENIRPFIRRVFRVKLTVGNNADYGSGIPVDEIPPANANARRQLIQPLPAQSRPLRDHRQWEFAIPLPQPLPP</sequence>
<reference evidence="1 2" key="1">
    <citation type="submission" date="2023-07" db="EMBL/GenBank/DDBJ databases">
        <title>Sorghum-associated microbial communities from plants grown in Nebraska, USA.</title>
        <authorList>
            <person name="Schachtman D."/>
        </authorList>
    </citation>
    <scope>NUCLEOTIDE SEQUENCE [LARGE SCALE GENOMIC DNA]</scope>
    <source>
        <strain evidence="1 2">DS1027</strain>
    </source>
</reference>
<accession>A0ABU1MUA1</accession>
<proteinExistence type="predicted"/>
<comment type="caution">
    <text evidence="1">The sequence shown here is derived from an EMBL/GenBank/DDBJ whole genome shotgun (WGS) entry which is preliminary data.</text>
</comment>
<name>A0ABU1MUA1_9SPHN</name>
<evidence type="ECO:0000313" key="1">
    <source>
        <dbReference type="EMBL" id="MDR6513412.1"/>
    </source>
</evidence>
<dbReference type="Proteomes" id="UP001184150">
    <property type="component" value="Unassembled WGS sequence"/>
</dbReference>
<protein>
    <submittedName>
        <fullName evidence="1">Uncharacterized protein</fullName>
    </submittedName>
</protein>